<sequence>MQLCEPRVRNALLTNSPSFGARLVSYSPTIAYQVIIIGESMETCIACPSCLLAGAVACDFTWFHFNCAMQAAYTRRHAQQHLDRVVGTRSHAGRALVQPSTVSPGPRICAYIHPNTRPRYVDSDRTFPCCRTRHCSHPSSDEHLPSSPLARHEDGLSTTRMQHSGPQLIGQSHIG</sequence>
<feature type="compositionally biased region" description="Basic and acidic residues" evidence="1">
    <location>
        <begin position="139"/>
        <end position="155"/>
    </location>
</feature>
<evidence type="ECO:0000256" key="1">
    <source>
        <dbReference type="SAM" id="MobiDB-lite"/>
    </source>
</evidence>
<evidence type="ECO:0000313" key="3">
    <source>
        <dbReference type="Proteomes" id="UP000313359"/>
    </source>
</evidence>
<organism evidence="2 3">
    <name type="scientific">Lentinus tigrinus ALCF2SS1-6</name>
    <dbReference type="NCBI Taxonomy" id="1328759"/>
    <lineage>
        <taxon>Eukaryota</taxon>
        <taxon>Fungi</taxon>
        <taxon>Dikarya</taxon>
        <taxon>Basidiomycota</taxon>
        <taxon>Agaricomycotina</taxon>
        <taxon>Agaricomycetes</taxon>
        <taxon>Polyporales</taxon>
        <taxon>Polyporaceae</taxon>
        <taxon>Lentinus</taxon>
    </lineage>
</organism>
<gene>
    <name evidence="2" type="ORF">L227DRAFT_198018</name>
</gene>
<feature type="region of interest" description="Disordered" evidence="1">
    <location>
        <begin position="136"/>
        <end position="175"/>
    </location>
</feature>
<accession>A0A5C2S3U6</accession>
<dbReference type="AlphaFoldDB" id="A0A5C2S3U6"/>
<keyword evidence="3" id="KW-1185">Reference proteome</keyword>
<reference evidence="2" key="1">
    <citation type="journal article" date="2018" name="Genome Biol. Evol.">
        <title>Genomics and development of Lentinus tigrinus, a white-rot wood-decaying mushroom with dimorphic fruiting bodies.</title>
        <authorList>
            <person name="Wu B."/>
            <person name="Xu Z."/>
            <person name="Knudson A."/>
            <person name="Carlson A."/>
            <person name="Chen N."/>
            <person name="Kovaka S."/>
            <person name="LaButti K."/>
            <person name="Lipzen A."/>
            <person name="Pennachio C."/>
            <person name="Riley R."/>
            <person name="Schakwitz W."/>
            <person name="Umezawa K."/>
            <person name="Ohm R.A."/>
            <person name="Grigoriev I.V."/>
            <person name="Nagy L.G."/>
            <person name="Gibbons J."/>
            <person name="Hibbett D."/>
        </authorList>
    </citation>
    <scope>NUCLEOTIDE SEQUENCE [LARGE SCALE GENOMIC DNA]</scope>
    <source>
        <strain evidence="2">ALCF2SS1-6</strain>
    </source>
</reference>
<name>A0A5C2S3U6_9APHY</name>
<feature type="compositionally biased region" description="Polar residues" evidence="1">
    <location>
        <begin position="156"/>
        <end position="165"/>
    </location>
</feature>
<dbReference type="Proteomes" id="UP000313359">
    <property type="component" value="Unassembled WGS sequence"/>
</dbReference>
<evidence type="ECO:0000313" key="2">
    <source>
        <dbReference type="EMBL" id="RPD58157.1"/>
    </source>
</evidence>
<proteinExistence type="predicted"/>
<protein>
    <submittedName>
        <fullName evidence="2">Uncharacterized protein</fullName>
    </submittedName>
</protein>
<dbReference type="EMBL" id="ML122277">
    <property type="protein sequence ID" value="RPD58157.1"/>
    <property type="molecule type" value="Genomic_DNA"/>
</dbReference>